<sequence>MPVTPHPTRGITNCSRCSAPIRWASGPQPGQRTPINAMPSPAGNLAARTDGNGGLVVRQLDREFPEPEAARLEWKAVAHWSSCTGQQTNPTVSAPRSRPARRRPIVQPPLWGQQPGRSGR</sequence>
<feature type="region of interest" description="Disordered" evidence="1">
    <location>
        <begin position="82"/>
        <end position="120"/>
    </location>
</feature>
<evidence type="ECO:0000313" key="2">
    <source>
        <dbReference type="EMBL" id="MDT0476216.1"/>
    </source>
</evidence>
<feature type="compositionally biased region" description="Polar residues" evidence="1">
    <location>
        <begin position="82"/>
        <end position="92"/>
    </location>
</feature>
<dbReference type="RefSeq" id="WP_311636931.1">
    <property type="nucleotide sequence ID" value="NZ_JAVRFF010000039.1"/>
</dbReference>
<name>A0ABU2USF5_9ACTN</name>
<proteinExistence type="predicted"/>
<feature type="region of interest" description="Disordered" evidence="1">
    <location>
        <begin position="25"/>
        <end position="50"/>
    </location>
</feature>
<evidence type="ECO:0000313" key="3">
    <source>
        <dbReference type="Proteomes" id="UP001180489"/>
    </source>
</evidence>
<accession>A0ABU2USF5</accession>
<comment type="caution">
    <text evidence="2">The sequence shown here is derived from an EMBL/GenBank/DDBJ whole genome shotgun (WGS) entry which is preliminary data.</text>
</comment>
<gene>
    <name evidence="2" type="ORF">RM863_29235</name>
</gene>
<organism evidence="2 3">
    <name type="scientific">Streptomyces hintoniae</name>
    <dbReference type="NCBI Taxonomy" id="3075521"/>
    <lineage>
        <taxon>Bacteria</taxon>
        <taxon>Bacillati</taxon>
        <taxon>Actinomycetota</taxon>
        <taxon>Actinomycetes</taxon>
        <taxon>Kitasatosporales</taxon>
        <taxon>Streptomycetaceae</taxon>
        <taxon>Streptomyces</taxon>
    </lineage>
</organism>
<dbReference type="EMBL" id="JAVRFF010000039">
    <property type="protein sequence ID" value="MDT0476216.1"/>
    <property type="molecule type" value="Genomic_DNA"/>
</dbReference>
<reference evidence="2" key="1">
    <citation type="submission" date="2024-05" db="EMBL/GenBank/DDBJ databases">
        <title>30 novel species of actinomycetes from the DSMZ collection.</title>
        <authorList>
            <person name="Nouioui I."/>
        </authorList>
    </citation>
    <scope>NUCLEOTIDE SEQUENCE</scope>
    <source>
        <strain evidence="2">DSM 41014</strain>
    </source>
</reference>
<evidence type="ECO:0000256" key="1">
    <source>
        <dbReference type="SAM" id="MobiDB-lite"/>
    </source>
</evidence>
<keyword evidence="3" id="KW-1185">Reference proteome</keyword>
<protein>
    <submittedName>
        <fullName evidence="2">Uncharacterized protein</fullName>
    </submittedName>
</protein>
<dbReference type="Proteomes" id="UP001180489">
    <property type="component" value="Unassembled WGS sequence"/>
</dbReference>